<accession>A0ABU6GD93</accession>
<dbReference type="Proteomes" id="UP001338137">
    <property type="component" value="Unassembled WGS sequence"/>
</dbReference>
<dbReference type="InterPro" id="IPR054254">
    <property type="entry name" value="DUF6985"/>
</dbReference>
<gene>
    <name evidence="2" type="ORF">P4I72_33020</name>
</gene>
<sequence>MYRVNDVVFGELSLFLSWSRNTSIDFCGNLSEIELIIDGEEDGKFDKEQYDAYLAFMGNWETLQYNILQSILDYYIQRRHELGYDVGHNEDYPLIDTAEQLLKYINLDGIIIKSADLSKYIDVGLTFSCRWDDDKKFIQDLRIAYIENANDIPFLISTKKITYSS</sequence>
<organism evidence="2 3">
    <name type="scientific">Paenibacillus alba</name>
    <dbReference type="NCBI Taxonomy" id="1197127"/>
    <lineage>
        <taxon>Bacteria</taxon>
        <taxon>Bacillati</taxon>
        <taxon>Bacillota</taxon>
        <taxon>Bacilli</taxon>
        <taxon>Bacillales</taxon>
        <taxon>Paenibacillaceae</taxon>
        <taxon>Paenibacillus</taxon>
    </lineage>
</organism>
<dbReference type="Pfam" id="PF22481">
    <property type="entry name" value="DUF6985"/>
    <property type="match status" value="1"/>
</dbReference>
<protein>
    <submittedName>
        <fullName evidence="2">DUF2004 domain-containing protein</fullName>
    </submittedName>
</protein>
<proteinExistence type="predicted"/>
<keyword evidence="3" id="KW-1185">Reference proteome</keyword>
<dbReference type="EMBL" id="JARLKY010000107">
    <property type="protein sequence ID" value="MEC0231930.1"/>
    <property type="molecule type" value="Genomic_DNA"/>
</dbReference>
<evidence type="ECO:0000313" key="3">
    <source>
        <dbReference type="Proteomes" id="UP001338137"/>
    </source>
</evidence>
<evidence type="ECO:0000259" key="1">
    <source>
        <dbReference type="Pfam" id="PF22481"/>
    </source>
</evidence>
<name>A0ABU6GD93_9BACL</name>
<comment type="caution">
    <text evidence="2">The sequence shown here is derived from an EMBL/GenBank/DDBJ whole genome shotgun (WGS) entry which is preliminary data.</text>
</comment>
<evidence type="ECO:0000313" key="2">
    <source>
        <dbReference type="EMBL" id="MEC0231930.1"/>
    </source>
</evidence>
<feature type="domain" description="DUF6985" evidence="1">
    <location>
        <begin position="8"/>
        <end position="134"/>
    </location>
</feature>
<dbReference type="RefSeq" id="WP_326076022.1">
    <property type="nucleotide sequence ID" value="NZ_JARLKY010000107.1"/>
</dbReference>
<reference evidence="2 3" key="1">
    <citation type="submission" date="2023-03" db="EMBL/GenBank/DDBJ databases">
        <title>Bacillus Genome Sequencing.</title>
        <authorList>
            <person name="Dunlap C."/>
        </authorList>
    </citation>
    <scope>NUCLEOTIDE SEQUENCE [LARGE SCALE GENOMIC DNA]</scope>
    <source>
        <strain evidence="2 3">BD-533</strain>
    </source>
</reference>